<keyword evidence="5 7" id="KW-1133">Transmembrane helix</keyword>
<feature type="transmembrane region" description="Helical" evidence="7">
    <location>
        <begin position="7"/>
        <end position="24"/>
    </location>
</feature>
<dbReference type="Pfam" id="PF04239">
    <property type="entry name" value="DUF421"/>
    <property type="match status" value="1"/>
</dbReference>
<dbReference type="HOGENOM" id="CLU_077149_0_0_9"/>
<dbReference type="OrthoDB" id="1682423at2"/>
<protein>
    <recommendedName>
        <fullName evidence="8">YetF C-terminal domain-containing protein</fullName>
    </recommendedName>
</protein>
<evidence type="ECO:0000256" key="1">
    <source>
        <dbReference type="ARBA" id="ARBA00004651"/>
    </source>
</evidence>
<dbReference type="InterPro" id="IPR007353">
    <property type="entry name" value="DUF421"/>
</dbReference>
<keyword evidence="3" id="KW-1003">Cell membrane</keyword>
<dbReference type="InterPro" id="IPR012452">
    <property type="entry name" value="DUF1657"/>
</dbReference>
<evidence type="ECO:0000256" key="4">
    <source>
        <dbReference type="ARBA" id="ARBA00022692"/>
    </source>
</evidence>
<dbReference type="PANTHER" id="PTHR34582">
    <property type="entry name" value="UPF0702 TRANSMEMBRANE PROTEIN YCAP"/>
    <property type="match status" value="1"/>
</dbReference>
<dbReference type="Proteomes" id="UP000001572">
    <property type="component" value="Chromosome"/>
</dbReference>
<evidence type="ECO:0000313" key="9">
    <source>
        <dbReference type="EMBL" id="ABR50306.1"/>
    </source>
</evidence>
<organism evidence="9 10">
    <name type="scientific">Alkaliphilus metalliredigens (strain QYMF)</name>
    <dbReference type="NCBI Taxonomy" id="293826"/>
    <lineage>
        <taxon>Bacteria</taxon>
        <taxon>Bacillati</taxon>
        <taxon>Bacillota</taxon>
        <taxon>Clostridia</taxon>
        <taxon>Peptostreptococcales</taxon>
        <taxon>Natronincolaceae</taxon>
        <taxon>Alkaliphilus</taxon>
    </lineage>
</organism>
<evidence type="ECO:0000259" key="8">
    <source>
        <dbReference type="Pfam" id="PF04239"/>
    </source>
</evidence>
<name>A6TVT8_ALKMQ</name>
<sequence length="286" mass="32404">MEEWIEIVLRSVGLFLFTFVLIRLMGKRQIVRMTPFHFIGYGVIMIVAALASTKVIPNIVMGIVAMIIWGGLIIAIEYVSLKSKSLHHWVYGKETVLIKNGKIMEENLKQLRVTGEELLSSLRSKDAFNVADVEFAVMESSGEVNMILKSDKVPITPFHLEQQVAPQKPPQTVILDGNILDEPLSNLGLNRGWLMEQLEKDGISVDNIFVGQVNGSGELYMDLFDDSIQMKPPQVKQMLYAGLEKSQADLSKFSLDTKEEEAKRVYQKNATDLEEMMKKIRPYLLR</sequence>
<reference evidence="10" key="1">
    <citation type="journal article" date="2016" name="Genome Announc.">
        <title>Complete genome sequence of Alkaliphilus metalliredigens strain QYMF, an alkaliphilic and metal-reducing bacterium isolated from borax-contaminated leachate ponds.</title>
        <authorList>
            <person name="Hwang C."/>
            <person name="Copeland A."/>
            <person name="Lucas S."/>
            <person name="Lapidus A."/>
            <person name="Barry K."/>
            <person name="Detter J.C."/>
            <person name="Glavina Del Rio T."/>
            <person name="Hammon N."/>
            <person name="Israni S."/>
            <person name="Dalin E."/>
            <person name="Tice H."/>
            <person name="Pitluck S."/>
            <person name="Chertkov O."/>
            <person name="Brettin T."/>
            <person name="Bruce D."/>
            <person name="Han C."/>
            <person name="Schmutz J."/>
            <person name="Larimer F."/>
            <person name="Land M.L."/>
            <person name="Hauser L."/>
            <person name="Kyrpides N."/>
            <person name="Mikhailova N."/>
            <person name="Ye Q."/>
            <person name="Zhou J."/>
            <person name="Richardson P."/>
            <person name="Fields M.W."/>
        </authorList>
    </citation>
    <scope>NUCLEOTIDE SEQUENCE [LARGE SCALE GENOMIC DNA]</scope>
    <source>
        <strain evidence="10">QYMF</strain>
    </source>
</reference>
<comment type="subcellular location">
    <subcellularLocation>
        <location evidence="1">Cell membrane</location>
        <topology evidence="1">Multi-pass membrane protein</topology>
    </subcellularLocation>
</comment>
<dbReference type="AlphaFoldDB" id="A6TVT8"/>
<evidence type="ECO:0000256" key="6">
    <source>
        <dbReference type="ARBA" id="ARBA00023136"/>
    </source>
</evidence>
<keyword evidence="10" id="KW-1185">Reference proteome</keyword>
<dbReference type="Gene3D" id="3.30.240.20">
    <property type="entry name" value="bsu07140 like domains"/>
    <property type="match status" value="2"/>
</dbReference>
<dbReference type="Pfam" id="PF07870">
    <property type="entry name" value="DUF1657"/>
    <property type="match status" value="1"/>
</dbReference>
<keyword evidence="4 7" id="KW-0812">Transmembrane</keyword>
<dbReference type="KEGG" id="amt:Amet_4226"/>
<comment type="similarity">
    <text evidence="2">Belongs to the UPF0702 family.</text>
</comment>
<dbReference type="RefSeq" id="WP_012065254.1">
    <property type="nucleotide sequence ID" value="NC_009633.1"/>
</dbReference>
<dbReference type="EMBL" id="CP000724">
    <property type="protein sequence ID" value="ABR50306.1"/>
    <property type="molecule type" value="Genomic_DNA"/>
</dbReference>
<dbReference type="STRING" id="293826.Amet_4226"/>
<dbReference type="eggNOG" id="COG2323">
    <property type="taxonomic scope" value="Bacteria"/>
</dbReference>
<evidence type="ECO:0000313" key="10">
    <source>
        <dbReference type="Proteomes" id="UP000001572"/>
    </source>
</evidence>
<dbReference type="InterPro" id="IPR023090">
    <property type="entry name" value="UPF0702_alpha/beta_dom_sf"/>
</dbReference>
<feature type="domain" description="YetF C-terminal" evidence="8">
    <location>
        <begin position="82"/>
        <end position="214"/>
    </location>
</feature>
<feature type="transmembrane region" description="Helical" evidence="7">
    <location>
        <begin position="59"/>
        <end position="79"/>
    </location>
</feature>
<gene>
    <name evidence="9" type="ordered locus">Amet_4226</name>
</gene>
<dbReference type="GO" id="GO:0005886">
    <property type="term" value="C:plasma membrane"/>
    <property type="evidence" value="ECO:0007669"/>
    <property type="project" value="UniProtKB-SubCell"/>
</dbReference>
<evidence type="ECO:0000256" key="7">
    <source>
        <dbReference type="SAM" id="Phobius"/>
    </source>
</evidence>
<dbReference type="PANTHER" id="PTHR34582:SF7">
    <property type="entry name" value="UPF0702 TRANSMEMBRANE PROTEIN YDFS"/>
    <property type="match status" value="1"/>
</dbReference>
<feature type="transmembrane region" description="Helical" evidence="7">
    <location>
        <begin position="36"/>
        <end position="53"/>
    </location>
</feature>
<proteinExistence type="inferred from homology"/>
<accession>A6TVT8</accession>
<evidence type="ECO:0000256" key="3">
    <source>
        <dbReference type="ARBA" id="ARBA00022475"/>
    </source>
</evidence>
<keyword evidence="6 7" id="KW-0472">Membrane</keyword>
<evidence type="ECO:0000256" key="5">
    <source>
        <dbReference type="ARBA" id="ARBA00022989"/>
    </source>
</evidence>
<evidence type="ECO:0000256" key="2">
    <source>
        <dbReference type="ARBA" id="ARBA00006448"/>
    </source>
</evidence>